<keyword evidence="7" id="KW-0328">Glycosyltransferase</keyword>
<comment type="pathway">
    <text evidence="3">Amino-acid biosynthesis; L-histidine biosynthesis; L-histidine from 5-phospho-alpha-D-ribose 1-diphosphate: step 1/9.</text>
</comment>
<name>A0A1F5HFM3_9BACT</name>
<evidence type="ECO:0000256" key="4">
    <source>
        <dbReference type="ARBA" id="ARBA00011946"/>
    </source>
</evidence>
<evidence type="ECO:0000256" key="3">
    <source>
        <dbReference type="ARBA" id="ARBA00004667"/>
    </source>
</evidence>
<dbReference type="Gene3D" id="3.40.190.10">
    <property type="entry name" value="Periplasmic binding protein-like II"/>
    <property type="match status" value="2"/>
</dbReference>
<evidence type="ECO:0000259" key="13">
    <source>
        <dbReference type="Pfam" id="PF01634"/>
    </source>
</evidence>
<evidence type="ECO:0000256" key="1">
    <source>
        <dbReference type="ARBA" id="ARBA00000915"/>
    </source>
</evidence>
<dbReference type="GO" id="GO:0005524">
    <property type="term" value="F:ATP binding"/>
    <property type="evidence" value="ECO:0007669"/>
    <property type="project" value="UniProtKB-KW"/>
</dbReference>
<dbReference type="GO" id="GO:0000105">
    <property type="term" value="P:L-histidine biosynthetic process"/>
    <property type="evidence" value="ECO:0007669"/>
    <property type="project" value="UniProtKB-UniPathway"/>
</dbReference>
<dbReference type="EMBL" id="MFCA01000008">
    <property type="protein sequence ID" value="OGE02852.1"/>
    <property type="molecule type" value="Genomic_DNA"/>
</dbReference>
<keyword evidence="8" id="KW-0808">Transferase</keyword>
<evidence type="ECO:0000256" key="5">
    <source>
        <dbReference type="ARBA" id="ARBA00022490"/>
    </source>
</evidence>
<dbReference type="SUPFAM" id="SSF53850">
    <property type="entry name" value="Periplasmic binding protein-like II"/>
    <property type="match status" value="1"/>
</dbReference>
<evidence type="ECO:0000256" key="12">
    <source>
        <dbReference type="ARBA" id="ARBA00024861"/>
    </source>
</evidence>
<dbReference type="GO" id="GO:0005737">
    <property type="term" value="C:cytoplasm"/>
    <property type="evidence" value="ECO:0007669"/>
    <property type="project" value="UniProtKB-SubCell"/>
</dbReference>
<gene>
    <name evidence="14" type="ORF">A2196_03365</name>
</gene>
<evidence type="ECO:0000256" key="6">
    <source>
        <dbReference type="ARBA" id="ARBA00022605"/>
    </source>
</evidence>
<protein>
    <recommendedName>
        <fullName evidence="4">ATP phosphoribosyltransferase</fullName>
        <ecNumber evidence="4">2.4.2.17</ecNumber>
    </recommendedName>
</protein>
<accession>A0A1F5HFM3</accession>
<dbReference type="UniPathway" id="UPA00031">
    <property type="reaction ID" value="UER00006"/>
</dbReference>
<dbReference type="Pfam" id="PF01634">
    <property type="entry name" value="HisG"/>
    <property type="match status" value="1"/>
</dbReference>
<evidence type="ECO:0000256" key="7">
    <source>
        <dbReference type="ARBA" id="ARBA00022676"/>
    </source>
</evidence>
<dbReference type="Proteomes" id="UP000176751">
    <property type="component" value="Unassembled WGS sequence"/>
</dbReference>
<evidence type="ECO:0000313" key="15">
    <source>
        <dbReference type="Proteomes" id="UP000176751"/>
    </source>
</evidence>
<dbReference type="PANTHER" id="PTHR21403:SF10">
    <property type="entry name" value="ATP PHOSPHORIBOSYLTRANSFERASE"/>
    <property type="match status" value="1"/>
</dbReference>
<comment type="function">
    <text evidence="12">Catalyzes the condensation of ATP and 5-phosphoribose 1-diphosphate to form N'-(5'-phosphoribosyl)-ATP (PR-ATP). Has a crucial role in the pathway because the rate of histidine biosynthesis seems to be controlled primarily by regulation of HisG enzymatic activity.</text>
</comment>
<organism evidence="14 15">
    <name type="scientific">Candidatus Curtissbacteria bacterium RIFOXYA1_FULL_41_14</name>
    <dbReference type="NCBI Taxonomy" id="1797737"/>
    <lineage>
        <taxon>Bacteria</taxon>
        <taxon>Candidatus Curtissiibacteriota</taxon>
    </lineage>
</organism>
<comment type="subcellular location">
    <subcellularLocation>
        <location evidence="2">Cytoplasm</location>
    </subcellularLocation>
</comment>
<evidence type="ECO:0000256" key="8">
    <source>
        <dbReference type="ARBA" id="ARBA00022679"/>
    </source>
</evidence>
<feature type="domain" description="ATP phosphoribosyltransferase catalytic" evidence="13">
    <location>
        <begin position="56"/>
        <end position="233"/>
    </location>
</feature>
<dbReference type="InterPro" id="IPR013820">
    <property type="entry name" value="ATP_PRibTrfase_cat"/>
</dbReference>
<evidence type="ECO:0000313" key="14">
    <source>
        <dbReference type="EMBL" id="OGE02852.1"/>
    </source>
</evidence>
<sequence length="254" mass="28083">MIKILVPAKMGTTLEHLKRSGRHVSFPNGTDFGTIESTGDTVVRLRSYDIPVETIARCDVGLCGSDCVQEQSLEHELQFQTIATFKYGREFNTLPSLDLIAPNDGPKSIEDIKPGNVILTEHPNITRDFLESCGLPSARYGKNHGNPSDPKKFEEWCIENGLVGIRIVHGKIGALVSIEKGLGVMVNETGTTLRENGLHVVSRIYPIETVLIVNPESLRTKEPEIESLRKDLESAYIAICKERESTSVSPERLS</sequence>
<reference evidence="14 15" key="1">
    <citation type="journal article" date="2016" name="Nat. Commun.">
        <title>Thousands of microbial genomes shed light on interconnected biogeochemical processes in an aquifer system.</title>
        <authorList>
            <person name="Anantharaman K."/>
            <person name="Brown C.T."/>
            <person name="Hug L.A."/>
            <person name="Sharon I."/>
            <person name="Castelle C.J."/>
            <person name="Probst A.J."/>
            <person name="Thomas B.C."/>
            <person name="Singh A."/>
            <person name="Wilkins M.J."/>
            <person name="Karaoz U."/>
            <person name="Brodie E.L."/>
            <person name="Williams K.H."/>
            <person name="Hubbard S.S."/>
            <person name="Banfield J.F."/>
        </authorList>
    </citation>
    <scope>NUCLEOTIDE SEQUENCE [LARGE SCALE GENOMIC DNA]</scope>
</reference>
<keyword evidence="9" id="KW-0547">Nucleotide-binding</keyword>
<dbReference type="EC" id="2.4.2.17" evidence="4"/>
<dbReference type="InterPro" id="IPR001348">
    <property type="entry name" value="ATP_PRibTrfase_HisG"/>
</dbReference>
<proteinExistence type="predicted"/>
<dbReference type="GO" id="GO:0003879">
    <property type="term" value="F:ATP phosphoribosyltransferase activity"/>
    <property type="evidence" value="ECO:0007669"/>
    <property type="project" value="UniProtKB-EC"/>
</dbReference>
<keyword evidence="5" id="KW-0963">Cytoplasm</keyword>
<keyword evidence="11" id="KW-0368">Histidine biosynthesis</keyword>
<evidence type="ECO:0000256" key="11">
    <source>
        <dbReference type="ARBA" id="ARBA00023102"/>
    </source>
</evidence>
<dbReference type="STRING" id="1797737.A2196_03365"/>
<dbReference type="PANTHER" id="PTHR21403">
    <property type="entry name" value="ATP PHOSPHORIBOSYLTRANSFERASE ATP-PRTASE"/>
    <property type="match status" value="1"/>
</dbReference>
<comment type="caution">
    <text evidence="14">The sequence shown here is derived from an EMBL/GenBank/DDBJ whole genome shotgun (WGS) entry which is preliminary data.</text>
</comment>
<keyword evidence="6" id="KW-0028">Amino-acid biosynthesis</keyword>
<evidence type="ECO:0000256" key="9">
    <source>
        <dbReference type="ARBA" id="ARBA00022741"/>
    </source>
</evidence>
<keyword evidence="10" id="KW-0067">ATP-binding</keyword>
<dbReference type="AlphaFoldDB" id="A0A1F5HFM3"/>
<comment type="catalytic activity">
    <reaction evidence="1">
        <text>1-(5-phospho-beta-D-ribosyl)-ATP + diphosphate = 5-phospho-alpha-D-ribose 1-diphosphate + ATP</text>
        <dbReference type="Rhea" id="RHEA:18473"/>
        <dbReference type="ChEBI" id="CHEBI:30616"/>
        <dbReference type="ChEBI" id="CHEBI:33019"/>
        <dbReference type="ChEBI" id="CHEBI:58017"/>
        <dbReference type="ChEBI" id="CHEBI:73183"/>
        <dbReference type="EC" id="2.4.2.17"/>
    </reaction>
</comment>
<evidence type="ECO:0000256" key="10">
    <source>
        <dbReference type="ARBA" id="ARBA00022840"/>
    </source>
</evidence>
<evidence type="ECO:0000256" key="2">
    <source>
        <dbReference type="ARBA" id="ARBA00004496"/>
    </source>
</evidence>